<name>A0A6C0I4D5_9ZZZZ</name>
<sequence>MDIFKNVQNHFTRKLFDKKIGQFARSPENAVKKVCEKRVRCINIFIKK</sequence>
<reference evidence="1" key="1">
    <citation type="journal article" date="2020" name="Nature">
        <title>Giant virus diversity and host interactions through global metagenomics.</title>
        <authorList>
            <person name="Schulz F."/>
            <person name="Roux S."/>
            <person name="Paez-Espino D."/>
            <person name="Jungbluth S."/>
            <person name="Walsh D.A."/>
            <person name="Denef V.J."/>
            <person name="McMahon K.D."/>
            <person name="Konstantinidis K.T."/>
            <person name="Eloe-Fadrosh E.A."/>
            <person name="Kyrpides N.C."/>
            <person name="Woyke T."/>
        </authorList>
    </citation>
    <scope>NUCLEOTIDE SEQUENCE</scope>
    <source>
        <strain evidence="1">GVMAG-M-3300023184-190</strain>
    </source>
</reference>
<organism evidence="1">
    <name type="scientific">viral metagenome</name>
    <dbReference type="NCBI Taxonomy" id="1070528"/>
    <lineage>
        <taxon>unclassified sequences</taxon>
        <taxon>metagenomes</taxon>
        <taxon>organismal metagenomes</taxon>
    </lineage>
</organism>
<proteinExistence type="predicted"/>
<accession>A0A6C0I4D5</accession>
<protein>
    <submittedName>
        <fullName evidence="1">Uncharacterized protein</fullName>
    </submittedName>
</protein>
<evidence type="ECO:0000313" key="1">
    <source>
        <dbReference type="EMBL" id="QHT87255.1"/>
    </source>
</evidence>
<dbReference type="AlphaFoldDB" id="A0A6C0I4D5"/>
<dbReference type="EMBL" id="MN740085">
    <property type="protein sequence ID" value="QHT87255.1"/>
    <property type="molecule type" value="Genomic_DNA"/>
</dbReference>